<feature type="non-terminal residue" evidence="2">
    <location>
        <position position="1"/>
    </location>
</feature>
<organism evidence="2 3">
    <name type="scientific">Siccirubricoccus soli</name>
    <dbReference type="NCBI Taxonomy" id="2899147"/>
    <lineage>
        <taxon>Bacteria</taxon>
        <taxon>Pseudomonadati</taxon>
        <taxon>Pseudomonadota</taxon>
        <taxon>Alphaproteobacteria</taxon>
        <taxon>Acetobacterales</taxon>
        <taxon>Roseomonadaceae</taxon>
        <taxon>Siccirubricoccus</taxon>
    </lineage>
</organism>
<gene>
    <name evidence="2" type="ORF">JYK14_11505</name>
</gene>
<dbReference type="PROSITE" id="PS51724">
    <property type="entry name" value="SPOR"/>
    <property type="match status" value="1"/>
</dbReference>
<dbReference type="EMBL" id="JAFIRR010000069">
    <property type="protein sequence ID" value="MCO6416780.1"/>
    <property type="molecule type" value="Genomic_DNA"/>
</dbReference>
<sequence>AAPAPQASALVAPSLPPPIAAPATPPAAPPAVAPVAAPAIAPVAQGRAVVQLGALASEEAARAEWERLSRRVPELAAFQPRIIRFDRGEGLTPFYRLRTGGLADAAAARALCEIVRAKGGACNPVGG</sequence>
<comment type="caution">
    <text evidence="2">The sequence shown here is derived from an EMBL/GenBank/DDBJ whole genome shotgun (WGS) entry which is preliminary data.</text>
</comment>
<dbReference type="InterPro" id="IPR007730">
    <property type="entry name" value="SPOR-like_dom"/>
</dbReference>
<evidence type="ECO:0000259" key="1">
    <source>
        <dbReference type="PROSITE" id="PS51724"/>
    </source>
</evidence>
<accession>A0ABT1D4D0</accession>
<feature type="domain" description="SPOR" evidence="1">
    <location>
        <begin position="42"/>
        <end position="127"/>
    </location>
</feature>
<dbReference type="Gene3D" id="3.30.70.1070">
    <property type="entry name" value="Sporulation related repeat"/>
    <property type="match status" value="1"/>
</dbReference>
<dbReference type="RefSeq" id="WP_252953412.1">
    <property type="nucleotide sequence ID" value="NZ_JAFIRR010000069.1"/>
</dbReference>
<proteinExistence type="predicted"/>
<evidence type="ECO:0000313" key="2">
    <source>
        <dbReference type="EMBL" id="MCO6416780.1"/>
    </source>
</evidence>
<dbReference type="SUPFAM" id="SSF110997">
    <property type="entry name" value="Sporulation related repeat"/>
    <property type="match status" value="1"/>
</dbReference>
<dbReference type="Pfam" id="PF05036">
    <property type="entry name" value="SPOR"/>
    <property type="match status" value="1"/>
</dbReference>
<evidence type="ECO:0000313" key="3">
    <source>
        <dbReference type="Proteomes" id="UP001523392"/>
    </source>
</evidence>
<protein>
    <submittedName>
        <fullName evidence="2">SPOR domain-containing protein</fullName>
    </submittedName>
</protein>
<reference evidence="2 3" key="1">
    <citation type="submission" date="2021-12" db="EMBL/GenBank/DDBJ databases">
        <title>Siccirubricoccus leaddurans sp. nov., a high concentration Zn2+ tolerance bacterium.</title>
        <authorList>
            <person name="Cao Y."/>
        </authorList>
    </citation>
    <scope>NUCLEOTIDE SEQUENCE [LARGE SCALE GENOMIC DNA]</scope>
    <source>
        <strain evidence="2 3">KC 17139</strain>
    </source>
</reference>
<keyword evidence="3" id="KW-1185">Reference proteome</keyword>
<dbReference type="Proteomes" id="UP001523392">
    <property type="component" value="Unassembled WGS sequence"/>
</dbReference>
<dbReference type="InterPro" id="IPR036680">
    <property type="entry name" value="SPOR-like_sf"/>
</dbReference>
<name>A0ABT1D4D0_9PROT</name>